<keyword evidence="4" id="KW-1185">Reference proteome</keyword>
<dbReference type="InterPro" id="IPR007686">
    <property type="entry name" value="YutG/PgpA"/>
</dbReference>
<dbReference type="Proteomes" id="UP000280842">
    <property type="component" value="Unassembled WGS sequence"/>
</dbReference>
<sequence>MSLKEKIAEFLATGFYVGKIPVAPGTIGTLVAIPIMFIYWNKGILPHIFITLSIFFIGLWASTVVVGEKKEDPDYVVIDEIAGYMVSMIGVPFNPLYLAIAFVLFRLYDIFKPPPIKKFEELPSGLGIMADDIVAGLYVLVIMQILIHFFNI</sequence>
<feature type="transmembrane region" description="Helical" evidence="1">
    <location>
        <begin position="20"/>
        <end position="40"/>
    </location>
</feature>
<dbReference type="Pfam" id="PF04608">
    <property type="entry name" value="PgpA"/>
    <property type="match status" value="1"/>
</dbReference>
<dbReference type="PIRSF" id="PIRSF006162">
    <property type="entry name" value="PgpA"/>
    <property type="match status" value="1"/>
</dbReference>
<dbReference type="EMBL" id="REFO01000013">
    <property type="protein sequence ID" value="RMA93232.1"/>
    <property type="molecule type" value="Genomic_DNA"/>
</dbReference>
<dbReference type="GO" id="GO:0006629">
    <property type="term" value="P:lipid metabolic process"/>
    <property type="evidence" value="ECO:0007669"/>
    <property type="project" value="InterPro"/>
</dbReference>
<gene>
    <name evidence="3" type="ORF">CLV39_1293</name>
</gene>
<accession>A0A3M0BQN6</accession>
<keyword evidence="1" id="KW-0472">Membrane</keyword>
<dbReference type="PANTHER" id="PTHR36305">
    <property type="entry name" value="PHOSPHATIDYLGLYCEROPHOSPHATASE A"/>
    <property type="match status" value="1"/>
</dbReference>
<evidence type="ECO:0000313" key="3">
    <source>
        <dbReference type="EMBL" id="RMA93232.1"/>
    </source>
</evidence>
<dbReference type="CDD" id="cd06971">
    <property type="entry name" value="PgpA"/>
    <property type="match status" value="1"/>
</dbReference>
<evidence type="ECO:0000313" key="4">
    <source>
        <dbReference type="Proteomes" id="UP000280842"/>
    </source>
</evidence>
<dbReference type="GO" id="GO:0008962">
    <property type="term" value="F:phosphatidylglycerophosphatase activity"/>
    <property type="evidence" value="ECO:0007669"/>
    <property type="project" value="InterPro"/>
</dbReference>
<keyword evidence="1" id="KW-0812">Transmembrane</keyword>
<name>A0A3M0BQN6_9AQUI</name>
<feature type="transmembrane region" description="Helical" evidence="1">
    <location>
        <begin position="47"/>
        <end position="66"/>
    </location>
</feature>
<protein>
    <submittedName>
        <fullName evidence="3">Phosphatidylglycerophosphatase A</fullName>
    </submittedName>
</protein>
<reference evidence="3 4" key="1">
    <citation type="submission" date="2018-10" db="EMBL/GenBank/DDBJ databases">
        <title>Genomic Encyclopedia of Archaeal and Bacterial Type Strains, Phase II (KMG-II): from individual species to whole genera.</title>
        <authorList>
            <person name="Goeker M."/>
        </authorList>
    </citation>
    <scope>NUCLEOTIDE SEQUENCE [LARGE SCALE GENOMIC DNA]</scope>
    <source>
        <strain evidence="3 4">VM1</strain>
    </source>
</reference>
<dbReference type="PANTHER" id="PTHR36305:SF1">
    <property type="entry name" value="PHOSPHATIDYLGLYCEROPHOSPHATASE A"/>
    <property type="match status" value="1"/>
</dbReference>
<dbReference type="RefSeq" id="WP_121923406.1">
    <property type="nucleotide sequence ID" value="NZ_REFO01000013.1"/>
</dbReference>
<feature type="domain" description="YutG/PgpA" evidence="2">
    <location>
        <begin position="10"/>
        <end position="146"/>
    </location>
</feature>
<feature type="transmembrane region" description="Helical" evidence="1">
    <location>
        <begin position="126"/>
        <end position="150"/>
    </location>
</feature>
<comment type="caution">
    <text evidence="3">The sequence shown here is derived from an EMBL/GenBank/DDBJ whole genome shotgun (WGS) entry which is preliminary data.</text>
</comment>
<keyword evidence="1" id="KW-1133">Transmembrane helix</keyword>
<organism evidence="3 4">
    <name type="scientific">Hydrogenothermus marinus</name>
    <dbReference type="NCBI Taxonomy" id="133270"/>
    <lineage>
        <taxon>Bacteria</taxon>
        <taxon>Pseudomonadati</taxon>
        <taxon>Aquificota</taxon>
        <taxon>Aquificia</taxon>
        <taxon>Aquificales</taxon>
        <taxon>Hydrogenothermaceae</taxon>
        <taxon>Hydrogenothermus</taxon>
    </lineage>
</organism>
<dbReference type="InterPro" id="IPR036681">
    <property type="entry name" value="PgpA-like_sf"/>
</dbReference>
<dbReference type="SUPFAM" id="SSF101307">
    <property type="entry name" value="YutG-like"/>
    <property type="match status" value="1"/>
</dbReference>
<evidence type="ECO:0000256" key="1">
    <source>
        <dbReference type="SAM" id="Phobius"/>
    </source>
</evidence>
<dbReference type="InterPro" id="IPR026037">
    <property type="entry name" value="PgpA"/>
</dbReference>
<feature type="transmembrane region" description="Helical" evidence="1">
    <location>
        <begin position="81"/>
        <end position="105"/>
    </location>
</feature>
<dbReference type="AlphaFoldDB" id="A0A3M0BQN6"/>
<dbReference type="OrthoDB" id="9804091at2"/>
<proteinExistence type="predicted"/>
<evidence type="ECO:0000259" key="2">
    <source>
        <dbReference type="Pfam" id="PF04608"/>
    </source>
</evidence>